<evidence type="ECO:0000313" key="3">
    <source>
        <dbReference type="Proteomes" id="UP001396334"/>
    </source>
</evidence>
<organism evidence="2 3">
    <name type="scientific">Hibiscus sabdariffa</name>
    <name type="common">roselle</name>
    <dbReference type="NCBI Taxonomy" id="183260"/>
    <lineage>
        <taxon>Eukaryota</taxon>
        <taxon>Viridiplantae</taxon>
        <taxon>Streptophyta</taxon>
        <taxon>Embryophyta</taxon>
        <taxon>Tracheophyta</taxon>
        <taxon>Spermatophyta</taxon>
        <taxon>Magnoliopsida</taxon>
        <taxon>eudicotyledons</taxon>
        <taxon>Gunneridae</taxon>
        <taxon>Pentapetalae</taxon>
        <taxon>rosids</taxon>
        <taxon>malvids</taxon>
        <taxon>Malvales</taxon>
        <taxon>Malvaceae</taxon>
        <taxon>Malvoideae</taxon>
        <taxon>Hibiscus</taxon>
    </lineage>
</organism>
<feature type="region of interest" description="Disordered" evidence="1">
    <location>
        <begin position="211"/>
        <end position="257"/>
    </location>
</feature>
<comment type="caution">
    <text evidence="2">The sequence shown here is derived from an EMBL/GenBank/DDBJ whole genome shotgun (WGS) entry which is preliminary data.</text>
</comment>
<proteinExistence type="predicted"/>
<reference evidence="2 3" key="1">
    <citation type="journal article" date="2024" name="G3 (Bethesda)">
        <title>Genome assembly of Hibiscus sabdariffa L. provides insights into metabolisms of medicinal natural products.</title>
        <authorList>
            <person name="Kim T."/>
        </authorList>
    </citation>
    <scope>NUCLEOTIDE SEQUENCE [LARGE SCALE GENOMIC DNA]</scope>
    <source>
        <strain evidence="2">TK-2024</strain>
        <tissue evidence="2">Old leaves</tissue>
    </source>
</reference>
<name>A0ABR2S287_9ROSI</name>
<protein>
    <submittedName>
        <fullName evidence="2">Uncharacterized protein</fullName>
    </submittedName>
</protein>
<feature type="region of interest" description="Disordered" evidence="1">
    <location>
        <begin position="41"/>
        <end position="73"/>
    </location>
</feature>
<gene>
    <name evidence="2" type="ORF">V6N11_053718</name>
</gene>
<feature type="compositionally biased region" description="Basic and acidic residues" evidence="1">
    <location>
        <begin position="43"/>
        <end position="52"/>
    </location>
</feature>
<evidence type="ECO:0000313" key="2">
    <source>
        <dbReference type="EMBL" id="KAK9019190.1"/>
    </source>
</evidence>
<accession>A0ABR2S287</accession>
<evidence type="ECO:0000256" key="1">
    <source>
        <dbReference type="SAM" id="MobiDB-lite"/>
    </source>
</evidence>
<sequence length="323" mass="35880">MKVLVITDQSQRINESVILEVGNLFFNVLIWEVGFSDNSSIPKDTDKRKVSDCKPASSSSSSSEAISNSRRDATENVIEVEEAINEENVGSYNLGDREVEGSKKISSEKRVLIETNQIEKEGENSKKQKQSWISVLLRNLEQKVGLETGSIKKDLEGENIGVDFVVNNQAQEVDKTCGFEDLETTVSVTHKHEGSKGILFERAFEDVSNMGLVGSPKKPNEKKGVESFSEPDSPERYSTKGGTENLSVEQEEWRGSSDGPRRMVRCVVSLLLREHRRGRSGIVDRTGKLLSSRSTPLLDQNVVTLPPACNLSVYRSLVQPYAQ</sequence>
<dbReference type="Proteomes" id="UP001396334">
    <property type="component" value="Unassembled WGS sequence"/>
</dbReference>
<dbReference type="EMBL" id="JBBPBN010000017">
    <property type="protein sequence ID" value="KAK9019190.1"/>
    <property type="molecule type" value="Genomic_DNA"/>
</dbReference>
<keyword evidence="3" id="KW-1185">Reference proteome</keyword>